<dbReference type="InterPro" id="IPR001753">
    <property type="entry name" value="Enoyl-CoA_hydra/iso"/>
</dbReference>
<dbReference type="EMBL" id="JAXAVU010000016">
    <property type="protein sequence ID" value="MDX8148814.1"/>
    <property type="molecule type" value="Genomic_DNA"/>
</dbReference>
<name>A0ABU4VAU5_9PSEU</name>
<dbReference type="Pfam" id="PF00378">
    <property type="entry name" value="ECH_1"/>
    <property type="match status" value="1"/>
</dbReference>
<comment type="caution">
    <text evidence="1">The sequence shown here is derived from an EMBL/GenBank/DDBJ whole genome shotgun (WGS) entry which is preliminary data.</text>
</comment>
<keyword evidence="2" id="KW-1185">Reference proteome</keyword>
<dbReference type="RefSeq" id="WP_319980784.1">
    <property type="nucleotide sequence ID" value="NZ_JAXAVU010000016.1"/>
</dbReference>
<dbReference type="InterPro" id="IPR029045">
    <property type="entry name" value="ClpP/crotonase-like_dom_sf"/>
</dbReference>
<dbReference type="PANTHER" id="PTHR11941">
    <property type="entry name" value="ENOYL-COA HYDRATASE-RELATED"/>
    <property type="match status" value="1"/>
</dbReference>
<sequence>MNLDAYTTLGVDIDAGIAWITLDNPPVNVLGGTLIRELHELLGTLRDDRSVRVIVFSSANPDFFLAHVDIHILEQMDELQEIADRNPDANLFQGVGELLRHQPQVTIVKLAGKARAGGAEFVAAADLTFAARETAGLGQTEVLMGIVPGGGGTQYLRERVGRNRALELLLTADLVDADTAAAYGWINRAVPAAELGTIVDQVARKIAALSPELIAAAKRLVPPTDLADGLKAEHSAWAELVSGSLPARLMTRALEHGVQTPEGERDLESLMRDVAATLQRPQAYSAGVASADSSTTTGISRSV</sequence>
<dbReference type="Gene3D" id="3.90.226.10">
    <property type="entry name" value="2-enoyl-CoA Hydratase, Chain A, domain 1"/>
    <property type="match status" value="1"/>
</dbReference>
<reference evidence="1 2" key="1">
    <citation type="submission" date="2023-11" db="EMBL/GenBank/DDBJ databases">
        <title>Lentzea sokolovensis, sp. nov., Lentzea kristufkii, sp. nov., and Lentzea miocenensis, sp. nov., rare actinobacteria from Sokolov Coal Basin, Miocene lacustrine sediment, Czech Republic.</title>
        <authorList>
            <person name="Lara A."/>
            <person name="Kotroba L."/>
            <person name="Nouioui I."/>
            <person name="Neumann-Schaal M."/>
            <person name="Mast Y."/>
            <person name="Chronakova A."/>
        </authorList>
    </citation>
    <scope>NUCLEOTIDE SEQUENCE [LARGE SCALE GENOMIC DNA]</scope>
    <source>
        <strain evidence="1 2">BCCO 10_0061</strain>
    </source>
</reference>
<evidence type="ECO:0000313" key="2">
    <source>
        <dbReference type="Proteomes" id="UP001285352"/>
    </source>
</evidence>
<proteinExistence type="predicted"/>
<dbReference type="PANTHER" id="PTHR11941:SF54">
    <property type="entry name" value="ENOYL-COA HYDRATASE, MITOCHONDRIAL"/>
    <property type="match status" value="1"/>
</dbReference>
<gene>
    <name evidence="1" type="ORF">SK854_42325</name>
</gene>
<dbReference type="CDD" id="cd06558">
    <property type="entry name" value="crotonase-like"/>
    <property type="match status" value="1"/>
</dbReference>
<organism evidence="1 2">
    <name type="scientific">Lentzea sokolovensis</name>
    <dbReference type="NCBI Taxonomy" id="3095429"/>
    <lineage>
        <taxon>Bacteria</taxon>
        <taxon>Bacillati</taxon>
        <taxon>Actinomycetota</taxon>
        <taxon>Actinomycetes</taxon>
        <taxon>Pseudonocardiales</taxon>
        <taxon>Pseudonocardiaceae</taxon>
        <taxon>Lentzea</taxon>
    </lineage>
</organism>
<evidence type="ECO:0000313" key="1">
    <source>
        <dbReference type="EMBL" id="MDX8148814.1"/>
    </source>
</evidence>
<dbReference type="Proteomes" id="UP001285352">
    <property type="component" value="Unassembled WGS sequence"/>
</dbReference>
<protein>
    <submittedName>
        <fullName evidence="1">Enoyl-CoA hydratase/isomerase family protein</fullName>
    </submittedName>
</protein>
<accession>A0ABU4VAU5</accession>
<dbReference type="SUPFAM" id="SSF52096">
    <property type="entry name" value="ClpP/crotonase"/>
    <property type="match status" value="1"/>
</dbReference>